<dbReference type="KEGG" id="rama:IDM48_09175"/>
<dbReference type="SMART" id="SM00490">
    <property type="entry name" value="HELICc"/>
    <property type="match status" value="1"/>
</dbReference>
<dbReference type="InterPro" id="IPR000330">
    <property type="entry name" value="SNF2_N"/>
</dbReference>
<evidence type="ECO:0000256" key="2">
    <source>
        <dbReference type="PROSITE-ProRule" id="PRU00325"/>
    </source>
</evidence>
<evidence type="ECO:0000259" key="4">
    <source>
        <dbReference type="PROSITE" id="PS51192"/>
    </source>
</evidence>
<dbReference type="PANTHER" id="PTHR10799">
    <property type="entry name" value="SNF2/RAD54 HELICASE FAMILY"/>
    <property type="match status" value="1"/>
</dbReference>
<dbReference type="PROSITE" id="PS51192">
    <property type="entry name" value="HELICASE_ATP_BIND_1"/>
    <property type="match status" value="1"/>
</dbReference>
<dbReference type="Pfam" id="PF00271">
    <property type="entry name" value="Helicase_C"/>
    <property type="match status" value="1"/>
</dbReference>
<evidence type="ECO:0000256" key="1">
    <source>
        <dbReference type="ARBA" id="ARBA00022801"/>
    </source>
</evidence>
<dbReference type="InterPro" id="IPR027417">
    <property type="entry name" value="P-loop_NTPase"/>
</dbReference>
<keyword evidence="2" id="KW-0479">Metal-binding</keyword>
<dbReference type="PROSITE" id="PS50966">
    <property type="entry name" value="ZF_SWIM"/>
    <property type="match status" value="1"/>
</dbReference>
<evidence type="ECO:0000259" key="5">
    <source>
        <dbReference type="PROSITE" id="PS51194"/>
    </source>
</evidence>
<evidence type="ECO:0000313" key="6">
    <source>
        <dbReference type="EMBL" id="QNV39537.1"/>
    </source>
</evidence>
<dbReference type="CDD" id="cd18793">
    <property type="entry name" value="SF2_C_SNF"/>
    <property type="match status" value="1"/>
</dbReference>
<protein>
    <submittedName>
        <fullName evidence="6">DEAD/DEAH box helicase family protein</fullName>
    </submittedName>
</protein>
<keyword evidence="6" id="KW-0547">Nucleotide-binding</keyword>
<feature type="domain" description="Helicase ATP-binding" evidence="4">
    <location>
        <begin position="764"/>
        <end position="940"/>
    </location>
</feature>
<dbReference type="PROSITE" id="PS51194">
    <property type="entry name" value="HELICASE_CTER"/>
    <property type="match status" value="1"/>
</dbReference>
<keyword evidence="2" id="KW-0862">Zinc</keyword>
<dbReference type="InterPro" id="IPR014001">
    <property type="entry name" value="Helicase_ATP-bd"/>
</dbReference>
<name>A0A7H2BIP1_9MICC</name>
<dbReference type="InterPro" id="IPR038718">
    <property type="entry name" value="SNF2-like_sf"/>
</dbReference>
<dbReference type="GO" id="GO:0005524">
    <property type="term" value="F:ATP binding"/>
    <property type="evidence" value="ECO:0007669"/>
    <property type="project" value="InterPro"/>
</dbReference>
<feature type="domain" description="Helicase C-terminal" evidence="5">
    <location>
        <begin position="1065"/>
        <end position="1229"/>
    </location>
</feature>
<dbReference type="InterPro" id="IPR007527">
    <property type="entry name" value="Znf_SWIM"/>
</dbReference>
<organism evidence="6 7">
    <name type="scientific">Rothia amarae</name>
    <dbReference type="NCBI Taxonomy" id="169480"/>
    <lineage>
        <taxon>Bacteria</taxon>
        <taxon>Bacillati</taxon>
        <taxon>Actinomycetota</taxon>
        <taxon>Actinomycetes</taxon>
        <taxon>Micrococcales</taxon>
        <taxon>Micrococcaceae</taxon>
        <taxon>Rothia</taxon>
    </lineage>
</organism>
<dbReference type="InterPro" id="IPR001650">
    <property type="entry name" value="Helicase_C-like"/>
</dbReference>
<feature type="domain" description="SWIM-type" evidence="3">
    <location>
        <begin position="62"/>
        <end position="102"/>
    </location>
</feature>
<dbReference type="RefSeq" id="WP_190617055.1">
    <property type="nucleotide sequence ID" value="NZ_CP061538.1"/>
</dbReference>
<dbReference type="GO" id="GO:0004386">
    <property type="term" value="F:helicase activity"/>
    <property type="evidence" value="ECO:0007669"/>
    <property type="project" value="UniProtKB-KW"/>
</dbReference>
<dbReference type="InterPro" id="IPR049730">
    <property type="entry name" value="SNF2/RAD54-like_C"/>
</dbReference>
<dbReference type="AlphaFoldDB" id="A0A7H2BIP1"/>
<keyword evidence="2" id="KW-0863">Zinc-finger</keyword>
<sequence length="1230" mass="138218">MSDSTAFPAIPVTAAEIIRQVGHGAYSRGQKYMRAGNVARYNYDDDARILTGVVTGNDVTPYSTNITFPAVKTPGSLAFSARCTCPVRTDCKHAVALMLTAIDRADKARKALTSLSPTWRSTPTHDGDGAPQVPEDFKKRLEEFGVYAASQLENRAEDSAENLEDLALLNEEKLSKVPAWRRSLSHTLAARPEFGSDHARRASAALDLSFHVGTKFALGNKSKIPQVSIQARPLMMGARGKWIKGGLSWENFQRDLSRSMSSHTLYPEHERWFAEFYSVVRPWQSAYTSHRDWVSLTAVNSSLLWRVLEKARAIGLPILLDGEEINFSLADATSVELLVEPLAEAGKTDDTGLSLNPVLRWGRYSIPAEHCHKLGEPRMGFVALGGRAQARYVQSAESAKWSITRKPALDLVEESLEETTPAEGSPARPEWMNEATNIVFIPLADPLDPVAESLATSGAIEVPARDKESFFAEYYPVLSRTVHLHTVNHSVELPPVRSPQLVLTVNFEEENSHTARTAWHWEYPTHPLATEDTDEDAIEILPALGYPGEDHQDIRDTKFEYRVLKEVKVIRPAVPFTRNTYEGWATRTLLEDSLPRYREIDGVRIDFEGTVPEFKELGEQPEITVSVESTGDRDWFGLGITIKMGEWYVPFAKVFEALNAGKTHLLLGDGSYFALDRPEFMKLQELLREASSLRDKEAPLQISRHQVGMWEELEELAAETETVDAWDRQVGALLNVTNGPAPELPVGLHAELRPYQVEGFQWLNFLWEHELGGILADDMGLGKTVQTIALFARAKELWTHHQDREPTERFAPFLVVAPTSVVPNWEREIKKFAPELSVATICESQNKSKKPLARTWMDADVVVTSYALFRIDEEAYVDAGFQQPWNGLILDEAQFVKNPKTKAHRIARDIPARFKLAVTGTPMENNLMELWSMFSIVAPGLFPSARRFKDYYASPIEGGEDKKALPRLRQRIRPLMKRRTKDLVAADLPEKNDVRVDVPLAPAHRRAYDTALQRERKKVLGLLEDMDKNRFTVFQSLTTMRRMALDASLIDQEQYGSVASSKLDYLEENLPEIVADGHRALIFSQFTTYLKKVAERLDSLGITYLYLDGSTRDRARVLEAFELGNAPIFLISLKAGGFGLNLTSADYCFIMDPWWNPAAEQQAVDRVHRIGQTRNVMVYRLVSAGTIEEKVMDLKDSKAALFDAVVDEGQFFSPSLTAEQVRDLLTSSEE</sequence>
<evidence type="ECO:0000259" key="3">
    <source>
        <dbReference type="PROSITE" id="PS50966"/>
    </source>
</evidence>
<dbReference type="GO" id="GO:0016787">
    <property type="term" value="F:hydrolase activity"/>
    <property type="evidence" value="ECO:0007669"/>
    <property type="project" value="UniProtKB-KW"/>
</dbReference>
<dbReference type="Gene3D" id="3.40.50.10810">
    <property type="entry name" value="Tandem AAA-ATPase domain"/>
    <property type="match status" value="1"/>
</dbReference>
<gene>
    <name evidence="6" type="ORF">IDM48_09175</name>
</gene>
<dbReference type="Gene3D" id="3.40.50.300">
    <property type="entry name" value="P-loop containing nucleotide triphosphate hydrolases"/>
    <property type="match status" value="1"/>
</dbReference>
<keyword evidence="6" id="KW-0067">ATP-binding</keyword>
<dbReference type="Proteomes" id="UP000516421">
    <property type="component" value="Chromosome"/>
</dbReference>
<dbReference type="CDD" id="cd18012">
    <property type="entry name" value="DEXQc_arch_SWI2_SNF2"/>
    <property type="match status" value="1"/>
</dbReference>
<dbReference type="Pfam" id="PF00176">
    <property type="entry name" value="SNF2-rel_dom"/>
    <property type="match status" value="1"/>
</dbReference>
<dbReference type="GO" id="GO:0008270">
    <property type="term" value="F:zinc ion binding"/>
    <property type="evidence" value="ECO:0007669"/>
    <property type="project" value="UniProtKB-KW"/>
</dbReference>
<proteinExistence type="predicted"/>
<keyword evidence="6" id="KW-0347">Helicase</keyword>
<dbReference type="SMART" id="SM00487">
    <property type="entry name" value="DEXDc"/>
    <property type="match status" value="1"/>
</dbReference>
<keyword evidence="1" id="KW-0378">Hydrolase</keyword>
<accession>A0A7H2BIP1</accession>
<reference evidence="6" key="1">
    <citation type="submission" date="2020-09" db="EMBL/GenBank/DDBJ databases">
        <title>Investigation of environmental microbe.</title>
        <authorList>
            <person name="Ou Y."/>
            <person name="Kang Q."/>
        </authorList>
    </citation>
    <scope>NUCLEOTIDE SEQUENCE [LARGE SCALE GENOMIC DNA]</scope>
    <source>
        <strain evidence="6">KJZ-9</strain>
    </source>
</reference>
<dbReference type="EMBL" id="CP061538">
    <property type="protein sequence ID" value="QNV39537.1"/>
    <property type="molecule type" value="Genomic_DNA"/>
</dbReference>
<dbReference type="SUPFAM" id="SSF52540">
    <property type="entry name" value="P-loop containing nucleoside triphosphate hydrolases"/>
    <property type="match status" value="2"/>
</dbReference>
<evidence type="ECO:0000313" key="7">
    <source>
        <dbReference type="Proteomes" id="UP000516421"/>
    </source>
</evidence>
<keyword evidence="7" id="KW-1185">Reference proteome</keyword>